<name>A0AA87URP0_9MICO</name>
<gene>
    <name evidence="1" type="ORF">ABA31_13440</name>
</gene>
<sequence length="311" mass="33431">MPGAIETIGRAVRDRLLAPAPPERLAGTRVLMGAYTVGYLARRVRMFAKVHRTDPALFAPVGPVRVLQRPLPPVVADGLVIAELAASAAFTLGIAHRITGPVHAGLLLWTLSYRNSWSMVFHNDNSLVWHTLIAGVSPAADAWSIDSLLRGRAGRPAPAADWRYAYPARLMSGVTAIVYWLSGVAKLEGPMGWRWATGESLRGQVAADGLRKEVLGSSATSLGVRLYNRRWVWALGAAPSLAIELLAPLALVHPVVGRLWALGAFSMHWGIKAIMGITFRYQLSGGAYASFVPWERLPAVAVAAARRALGG</sequence>
<proteinExistence type="predicted"/>
<reference evidence="1 2" key="1">
    <citation type="submission" date="2019-07" db="EMBL/GenBank/DDBJ databases">
        <title>Whole genome shotgun sequence of Agrococcus baldri NBRC 103055.</title>
        <authorList>
            <person name="Hosoyama A."/>
            <person name="Uohara A."/>
            <person name="Ohji S."/>
            <person name="Ichikawa N."/>
        </authorList>
    </citation>
    <scope>NUCLEOTIDE SEQUENCE [LARGE SCALE GENOMIC DNA]</scope>
    <source>
        <strain evidence="1 2">NBRC 103055</strain>
    </source>
</reference>
<dbReference type="RefSeq" id="WP_146793872.1">
    <property type="nucleotide sequence ID" value="NZ_BJUU01000006.1"/>
</dbReference>
<comment type="caution">
    <text evidence="1">The sequence shown here is derived from an EMBL/GenBank/DDBJ whole genome shotgun (WGS) entry which is preliminary data.</text>
</comment>
<accession>A0AA87URP0</accession>
<dbReference type="AlphaFoldDB" id="A0AA87URP0"/>
<dbReference type="EMBL" id="BJUU01000006">
    <property type="protein sequence ID" value="GEK79993.1"/>
    <property type="molecule type" value="Genomic_DNA"/>
</dbReference>
<organism evidence="1 2">
    <name type="scientific">Agrococcus baldri</name>
    <dbReference type="NCBI Taxonomy" id="153730"/>
    <lineage>
        <taxon>Bacteria</taxon>
        <taxon>Bacillati</taxon>
        <taxon>Actinomycetota</taxon>
        <taxon>Actinomycetes</taxon>
        <taxon>Micrococcales</taxon>
        <taxon>Microbacteriaceae</taxon>
        <taxon>Agrococcus</taxon>
    </lineage>
</organism>
<evidence type="ECO:0000313" key="1">
    <source>
        <dbReference type="EMBL" id="GEK79993.1"/>
    </source>
</evidence>
<evidence type="ECO:0008006" key="3">
    <source>
        <dbReference type="Google" id="ProtNLM"/>
    </source>
</evidence>
<keyword evidence="2" id="KW-1185">Reference proteome</keyword>
<evidence type="ECO:0000313" key="2">
    <source>
        <dbReference type="Proteomes" id="UP000321749"/>
    </source>
</evidence>
<dbReference type="Proteomes" id="UP000321749">
    <property type="component" value="Unassembled WGS sequence"/>
</dbReference>
<protein>
    <recommendedName>
        <fullName evidence="3">HTTM domain-containing protein</fullName>
    </recommendedName>
</protein>